<reference evidence="1" key="1">
    <citation type="submission" date="2022-04" db="EMBL/GenBank/DDBJ databases">
        <title>Genome of the entomopathogenic fungus Entomophthora muscae.</title>
        <authorList>
            <person name="Elya C."/>
            <person name="Lovett B.R."/>
            <person name="Lee E."/>
            <person name="Macias A.M."/>
            <person name="Hajek A.E."/>
            <person name="De Bivort B.L."/>
            <person name="Kasson M.T."/>
            <person name="De Fine Licht H.H."/>
            <person name="Stajich J.E."/>
        </authorList>
    </citation>
    <scope>NUCLEOTIDE SEQUENCE</scope>
    <source>
        <strain evidence="1">Berkeley</strain>
    </source>
</reference>
<name>A0ACC2RYR8_9FUNG</name>
<comment type="caution">
    <text evidence="1">The sequence shown here is derived from an EMBL/GenBank/DDBJ whole genome shotgun (WGS) entry which is preliminary data.</text>
</comment>
<dbReference type="EMBL" id="QTSX02006405">
    <property type="protein sequence ID" value="KAJ9055246.1"/>
    <property type="molecule type" value="Genomic_DNA"/>
</dbReference>
<protein>
    <submittedName>
        <fullName evidence="1">Uncharacterized protein</fullName>
    </submittedName>
</protein>
<evidence type="ECO:0000313" key="2">
    <source>
        <dbReference type="Proteomes" id="UP001165960"/>
    </source>
</evidence>
<keyword evidence="2" id="KW-1185">Reference proteome</keyword>
<evidence type="ECO:0000313" key="1">
    <source>
        <dbReference type="EMBL" id="KAJ9055246.1"/>
    </source>
</evidence>
<accession>A0ACC2RYR8</accession>
<dbReference type="Proteomes" id="UP001165960">
    <property type="component" value="Unassembled WGS sequence"/>
</dbReference>
<proteinExistence type="predicted"/>
<organism evidence="1 2">
    <name type="scientific">Entomophthora muscae</name>
    <dbReference type="NCBI Taxonomy" id="34485"/>
    <lineage>
        <taxon>Eukaryota</taxon>
        <taxon>Fungi</taxon>
        <taxon>Fungi incertae sedis</taxon>
        <taxon>Zoopagomycota</taxon>
        <taxon>Entomophthoromycotina</taxon>
        <taxon>Entomophthoromycetes</taxon>
        <taxon>Entomophthorales</taxon>
        <taxon>Entomophthoraceae</taxon>
        <taxon>Entomophthora</taxon>
    </lineage>
</organism>
<sequence>MDSTHSEYCQGLVDGCILINVVSGRLPGRVLPRQDVMAQLISPLDMATKLEMVARRRQGLKEIVGQAKSRMVAHAEVQALEAQLHDAGTPIRLSDKPRAIQLRTTFDLTNFRWLGKTRYFGDAPSRIQVVLLDDRVIVMTPKNEALLVWSCVEDLRAIPFNPRTSDPLGLSMIFVIRNAVAFRVFSPCQGEKDKWIEKLDSIIHHLGDFDKQNPCIFSVVEEPLEMDGENMRHSYSMPCHARPLLASAIERSTTDPIKNIVSPETPSLCTEESRSSDSSESSLVNSPPFSSSMFRVGLTNRSSSTLVTASKEGVCRFLSKPCHLLLNVERGEEWALSGVVSVEVRRLNDGTSRLCATSTRSQRALLRMPVVAGIEVRKSSSSNVEIVDQRAIAYRFLMDNVSEADELLSILSEEIQPRPSSPPNHRTNKSLASLSEAPDPKATRLASVTCKLFILRNSDHTWSKAGHSLLELFQQDSKPNQTPTIEAHKSTPNVRLLVRCLDSTRKIHFPPGSFRCERIAPLKITIVHLDHHHHTTTIMLQLKSKPVVESLIAWLIC</sequence>
<gene>
    <name evidence="1" type="ORF">DSO57_1005655</name>
</gene>